<dbReference type="InterPro" id="IPR009000">
    <property type="entry name" value="Transl_B-barrel_sf"/>
</dbReference>
<dbReference type="Pfam" id="PF01782">
    <property type="entry name" value="RimM"/>
    <property type="match status" value="1"/>
</dbReference>
<dbReference type="RefSeq" id="WP_131168263.1">
    <property type="nucleotide sequence ID" value="NZ_SDMQ01000008.1"/>
</dbReference>
<dbReference type="InterPro" id="IPR056792">
    <property type="entry name" value="PRC_RimM"/>
</dbReference>
<dbReference type="InterPro" id="IPR036976">
    <property type="entry name" value="RimM_N_sf"/>
</dbReference>
<keyword evidence="2 5" id="KW-0690">Ribosome biogenesis</keyword>
<dbReference type="PANTHER" id="PTHR33692">
    <property type="entry name" value="RIBOSOME MATURATION FACTOR RIMM"/>
    <property type="match status" value="1"/>
</dbReference>
<evidence type="ECO:0000256" key="4">
    <source>
        <dbReference type="ARBA" id="ARBA00023186"/>
    </source>
</evidence>
<dbReference type="GO" id="GO:0006364">
    <property type="term" value="P:rRNA processing"/>
    <property type="evidence" value="ECO:0007669"/>
    <property type="project" value="UniProtKB-UniRule"/>
</dbReference>
<gene>
    <name evidence="5 8" type="primary">rimM</name>
    <name evidence="8" type="ORF">ET989_09325</name>
</gene>
<keyword evidence="4 5" id="KW-0143">Chaperone</keyword>
<organism evidence="8 9">
    <name type="scientific">Propioniciclava sinopodophylli</name>
    <dbReference type="NCBI Taxonomy" id="1837344"/>
    <lineage>
        <taxon>Bacteria</taxon>
        <taxon>Bacillati</taxon>
        <taxon>Actinomycetota</taxon>
        <taxon>Actinomycetes</taxon>
        <taxon>Propionibacteriales</taxon>
        <taxon>Propionibacteriaceae</taxon>
        <taxon>Propioniciclava</taxon>
    </lineage>
</organism>
<evidence type="ECO:0000256" key="3">
    <source>
        <dbReference type="ARBA" id="ARBA00022552"/>
    </source>
</evidence>
<keyword evidence="9" id="KW-1185">Reference proteome</keyword>
<comment type="caution">
    <text evidence="8">The sequence shown here is derived from an EMBL/GenBank/DDBJ whole genome shotgun (WGS) entry which is preliminary data.</text>
</comment>
<dbReference type="InterPro" id="IPR002676">
    <property type="entry name" value="RimM_N"/>
</dbReference>
<dbReference type="PANTHER" id="PTHR33692:SF1">
    <property type="entry name" value="RIBOSOME MATURATION FACTOR RIMM"/>
    <property type="match status" value="1"/>
</dbReference>
<protein>
    <recommendedName>
        <fullName evidence="5">Ribosome maturation factor RimM</fullName>
    </recommendedName>
</protein>
<dbReference type="InterPro" id="IPR011033">
    <property type="entry name" value="PRC_barrel-like_sf"/>
</dbReference>
<evidence type="ECO:0000313" key="8">
    <source>
        <dbReference type="EMBL" id="TBT84334.1"/>
    </source>
</evidence>
<dbReference type="HAMAP" id="MF_00014">
    <property type="entry name" value="Ribosome_mat_RimM"/>
    <property type="match status" value="1"/>
</dbReference>
<dbReference type="SUPFAM" id="SSF50447">
    <property type="entry name" value="Translation proteins"/>
    <property type="match status" value="1"/>
</dbReference>
<comment type="function">
    <text evidence="5">An accessory protein needed during the final step in the assembly of 30S ribosomal subunit, possibly for assembly of the head region. Essential for efficient processing of 16S rRNA. May be needed both before and after RbfA during the maturation of 16S rRNA. It has affinity for free ribosomal 30S subunits but not for 70S ribosomes.</text>
</comment>
<comment type="similarity">
    <text evidence="5">Belongs to the RimM family.</text>
</comment>
<dbReference type="Pfam" id="PF24986">
    <property type="entry name" value="PRC_RimM"/>
    <property type="match status" value="1"/>
</dbReference>
<evidence type="ECO:0000259" key="7">
    <source>
        <dbReference type="Pfam" id="PF24986"/>
    </source>
</evidence>
<feature type="domain" description="Ribosome maturation factor RimM PRC barrel" evidence="7">
    <location>
        <begin position="101"/>
        <end position="165"/>
    </location>
</feature>
<proteinExistence type="inferred from homology"/>
<dbReference type="Gene3D" id="2.30.30.240">
    <property type="entry name" value="PRC-barrel domain"/>
    <property type="match status" value="1"/>
</dbReference>
<dbReference type="GO" id="GO:0043022">
    <property type="term" value="F:ribosome binding"/>
    <property type="evidence" value="ECO:0007669"/>
    <property type="project" value="InterPro"/>
</dbReference>
<comment type="subunit">
    <text evidence="5">Binds ribosomal protein uS19.</text>
</comment>
<comment type="subcellular location">
    <subcellularLocation>
        <location evidence="5">Cytoplasm</location>
    </subcellularLocation>
</comment>
<dbReference type="GO" id="GO:0042274">
    <property type="term" value="P:ribosomal small subunit biogenesis"/>
    <property type="evidence" value="ECO:0007669"/>
    <property type="project" value="UniProtKB-UniRule"/>
</dbReference>
<dbReference type="GO" id="GO:0005840">
    <property type="term" value="C:ribosome"/>
    <property type="evidence" value="ECO:0007669"/>
    <property type="project" value="InterPro"/>
</dbReference>
<reference evidence="8 9" key="1">
    <citation type="submission" date="2019-01" db="EMBL/GenBank/DDBJ databases">
        <title>Lactibacter flavus gen. nov., sp. nov., a novel bacterium of the family Propionibacteriaceae isolated from raw milk and dairy products.</title>
        <authorList>
            <person name="Huptas C."/>
            <person name="Wenning M."/>
            <person name="Breitenwieser F."/>
            <person name="Doll E."/>
            <person name="Von Neubeck M."/>
            <person name="Busse H.-J."/>
            <person name="Scherer S."/>
        </authorList>
    </citation>
    <scope>NUCLEOTIDE SEQUENCE [LARGE SCALE GENOMIC DNA]</scope>
    <source>
        <strain evidence="8 9">KCTC 33808</strain>
    </source>
</reference>
<dbReference type="Proteomes" id="UP000292373">
    <property type="component" value="Unassembled WGS sequence"/>
</dbReference>
<keyword evidence="1 5" id="KW-0963">Cytoplasm</keyword>
<dbReference type="AlphaFoldDB" id="A0A4Q9KD06"/>
<evidence type="ECO:0000256" key="2">
    <source>
        <dbReference type="ARBA" id="ARBA00022517"/>
    </source>
</evidence>
<evidence type="ECO:0000256" key="1">
    <source>
        <dbReference type="ARBA" id="ARBA00022490"/>
    </source>
</evidence>
<evidence type="ECO:0000259" key="6">
    <source>
        <dbReference type="Pfam" id="PF01782"/>
    </source>
</evidence>
<keyword evidence="3 5" id="KW-0698">rRNA processing</keyword>
<feature type="domain" description="RimM N-terminal" evidence="6">
    <location>
        <begin position="9"/>
        <end position="84"/>
    </location>
</feature>
<name>A0A4Q9KD06_9ACTN</name>
<dbReference type="SUPFAM" id="SSF50346">
    <property type="entry name" value="PRC-barrel domain"/>
    <property type="match status" value="1"/>
</dbReference>
<evidence type="ECO:0000313" key="9">
    <source>
        <dbReference type="Proteomes" id="UP000292373"/>
    </source>
</evidence>
<dbReference type="GO" id="GO:0005737">
    <property type="term" value="C:cytoplasm"/>
    <property type="evidence" value="ECO:0007669"/>
    <property type="project" value="UniProtKB-SubCell"/>
</dbReference>
<sequence length="173" mass="18327">MGEFVDVLVGTIGRAHGLRGEVTVHVRTDEPERRFAPGAVLTVGGRPRTVASARWHSGTLLLALDKVTDRTGAEALRGQELWASVRADEAPADEGEYWDRQLVGLGVLDASGATVGTITEVLHLPAHDTLVVRTPSGERLVPFVDALVPVVDLAAGHVQVADVEGLLTDTEDA</sequence>
<accession>A0A4Q9KD06</accession>
<dbReference type="Gene3D" id="2.40.30.60">
    <property type="entry name" value="RimM"/>
    <property type="match status" value="1"/>
</dbReference>
<dbReference type="InterPro" id="IPR011961">
    <property type="entry name" value="RimM"/>
</dbReference>
<dbReference type="OrthoDB" id="5381335at2"/>
<dbReference type="EMBL" id="SDMQ01000008">
    <property type="protein sequence ID" value="TBT84334.1"/>
    <property type="molecule type" value="Genomic_DNA"/>
</dbReference>
<evidence type="ECO:0000256" key="5">
    <source>
        <dbReference type="HAMAP-Rule" id="MF_00014"/>
    </source>
</evidence>
<dbReference type="NCBIfam" id="TIGR02273">
    <property type="entry name" value="16S_RimM"/>
    <property type="match status" value="1"/>
</dbReference>
<comment type="domain">
    <text evidence="5">The PRC barrel domain binds ribosomal protein uS19.</text>
</comment>